<dbReference type="AlphaFoldDB" id="G7ZIJ6"/>
<sequence>MCTPTSPQPWTSVSCQVKAKFGIMTETPILGASRQSKRAPRGRKIPRRAGACQAERSGLDSSAARCYDSGGFS</sequence>
<dbReference type="HOGENOM" id="CLU_2696599_0_0_5"/>
<evidence type="ECO:0000256" key="1">
    <source>
        <dbReference type="SAM" id="MobiDB-lite"/>
    </source>
</evidence>
<evidence type="ECO:0000313" key="3">
    <source>
        <dbReference type="Proteomes" id="UP000005667"/>
    </source>
</evidence>
<keyword evidence="2" id="KW-0614">Plasmid</keyword>
<accession>G7ZIJ6</accession>
<gene>
    <name evidence="2" type="ordered locus">AZOLI_p60006</name>
</gene>
<feature type="compositionally biased region" description="Basic residues" evidence="1">
    <location>
        <begin position="35"/>
        <end position="47"/>
    </location>
</feature>
<geneLocation type="plasmid" evidence="2 3">
    <name>AZO_p6</name>
</geneLocation>
<dbReference type="Proteomes" id="UP000005667">
    <property type="component" value="Plasmid AZO_p6"/>
</dbReference>
<evidence type="ECO:0000313" key="2">
    <source>
        <dbReference type="EMBL" id="CBS91431.1"/>
    </source>
</evidence>
<dbReference type="EMBL" id="FQ311874">
    <property type="protein sequence ID" value="CBS91431.1"/>
    <property type="molecule type" value="Genomic_DNA"/>
</dbReference>
<reference evidence="3" key="1">
    <citation type="journal article" date="2011" name="PLoS Genet.">
        <title>Azospirillum genomes reveal transition of bacteria from aquatic to terrestrial environments.</title>
        <authorList>
            <person name="Wisniewski-Dye F."/>
            <person name="Borziak K."/>
            <person name="Khalsa-Moyers G."/>
            <person name="Alexandre G."/>
            <person name="Sukharnikov L.O."/>
            <person name="Wuichet K."/>
            <person name="Hurst G.B."/>
            <person name="McDonald W.H."/>
            <person name="Robertson J.S."/>
            <person name="Barbe V."/>
            <person name="Calteau A."/>
            <person name="Rouy Z."/>
            <person name="Mangenot S."/>
            <person name="Prigent-Combaret C."/>
            <person name="Normand P."/>
            <person name="Boyer M."/>
            <person name="Siguier P."/>
            <person name="Dessaux Y."/>
            <person name="Elmerich C."/>
            <person name="Condemine G."/>
            <person name="Krishnen G."/>
            <person name="Kennedy I."/>
            <person name="Paterson A.H."/>
            <person name="Gonzalez V."/>
            <person name="Mavingui P."/>
            <person name="Zhulin I.B."/>
        </authorList>
    </citation>
    <scope>NUCLEOTIDE SEQUENCE [LARGE SCALE GENOMIC DNA]</scope>
    <source>
        <strain evidence="3">4B</strain>
    </source>
</reference>
<protein>
    <submittedName>
        <fullName evidence="2">Uncharacterized protein</fullName>
    </submittedName>
</protein>
<name>G7ZIJ6_AZOL4</name>
<proteinExistence type="predicted"/>
<organism evidence="2 3">
    <name type="scientific">Azospirillum lipoferum (strain 4B)</name>
    <dbReference type="NCBI Taxonomy" id="862719"/>
    <lineage>
        <taxon>Bacteria</taxon>
        <taxon>Pseudomonadati</taxon>
        <taxon>Pseudomonadota</taxon>
        <taxon>Alphaproteobacteria</taxon>
        <taxon>Rhodospirillales</taxon>
        <taxon>Azospirillaceae</taxon>
        <taxon>Azospirillum</taxon>
    </lineage>
</organism>
<dbReference type="KEGG" id="ali:AZOLI_p60006"/>
<feature type="region of interest" description="Disordered" evidence="1">
    <location>
        <begin position="29"/>
        <end position="62"/>
    </location>
</feature>
<keyword evidence="3" id="KW-1185">Reference proteome</keyword>